<evidence type="ECO:0000313" key="1">
    <source>
        <dbReference type="EMBL" id="MFC1402709.1"/>
    </source>
</evidence>
<dbReference type="SUPFAM" id="SSF55961">
    <property type="entry name" value="Bet v1-like"/>
    <property type="match status" value="2"/>
</dbReference>
<dbReference type="Proteomes" id="UP001592528">
    <property type="component" value="Unassembled WGS sequence"/>
</dbReference>
<dbReference type="Gene3D" id="3.30.530.20">
    <property type="match status" value="2"/>
</dbReference>
<keyword evidence="2" id="KW-1185">Reference proteome</keyword>
<dbReference type="InterPro" id="IPR019587">
    <property type="entry name" value="Polyketide_cyclase/dehydratase"/>
</dbReference>
<evidence type="ECO:0000313" key="2">
    <source>
        <dbReference type="Proteomes" id="UP001592528"/>
    </source>
</evidence>
<name>A0ABV6UMN9_9ACTN</name>
<dbReference type="RefSeq" id="WP_232242115.1">
    <property type="nucleotide sequence ID" value="NZ_JBHEZZ010000007.1"/>
</dbReference>
<dbReference type="Pfam" id="PF10604">
    <property type="entry name" value="Polyketide_cyc2"/>
    <property type="match status" value="2"/>
</dbReference>
<dbReference type="InterPro" id="IPR023393">
    <property type="entry name" value="START-like_dom_sf"/>
</dbReference>
<comment type="caution">
    <text evidence="1">The sequence shown here is derived from an EMBL/GenBank/DDBJ whole genome shotgun (WGS) entry which is preliminary data.</text>
</comment>
<dbReference type="EMBL" id="JBHEZZ010000007">
    <property type="protein sequence ID" value="MFC1402709.1"/>
    <property type="molecule type" value="Genomic_DNA"/>
</dbReference>
<proteinExistence type="predicted"/>
<sequence length="327" mass="35781">MSEHVLRNVQHAVDIAAPPQVVHGLLADAVRWPAVFPPTVHVEREPLGEDRELLRIWALAGGEVRAWTSQRRLLKQRLHITFRQTVSAPPVASMSGSWDITPLPDGGSRVILSHRFAAIDDDPEQLRWIEETTDRNSTSELASLRSIAEGLVSDPGTDAGTDPLDRLLFSFEDSVLIQAPPAEVHDFLYRADLWPQRLPHVARVRLTEDRPGEQLLEMDTVSPDGSPHTTVSVRIGLAPHTLAYKQTVLPPAFAAHSGRWTLAPDGDGGTRATSRHTVRLDPVHILALPGVETLEQGRDAVRTALGTNSLTTLNRAKELLEGAGASI</sequence>
<dbReference type="CDD" id="cd08861">
    <property type="entry name" value="OtcD1_ARO-CYC_like"/>
    <property type="match status" value="2"/>
</dbReference>
<organism evidence="1 2">
    <name type="scientific">Streptacidiphilus cavernicola</name>
    <dbReference type="NCBI Taxonomy" id="3342716"/>
    <lineage>
        <taxon>Bacteria</taxon>
        <taxon>Bacillati</taxon>
        <taxon>Actinomycetota</taxon>
        <taxon>Actinomycetes</taxon>
        <taxon>Kitasatosporales</taxon>
        <taxon>Streptomycetaceae</taxon>
        <taxon>Streptacidiphilus</taxon>
    </lineage>
</organism>
<gene>
    <name evidence="1" type="ORF">ACEZDJ_15580</name>
</gene>
<accession>A0ABV6UMN9</accession>
<reference evidence="1 2" key="1">
    <citation type="submission" date="2024-09" db="EMBL/GenBank/DDBJ databases">
        <authorList>
            <person name="Lee S.D."/>
        </authorList>
    </citation>
    <scope>NUCLEOTIDE SEQUENCE [LARGE SCALE GENOMIC DNA]</scope>
    <source>
        <strain evidence="1 2">N1-5</strain>
    </source>
</reference>
<protein>
    <submittedName>
        <fullName evidence="1">Aromatase/cyclase</fullName>
    </submittedName>
</protein>